<reference evidence="2 3" key="1">
    <citation type="journal article" date="2012" name="J. Bacteriol.">
        <title>Genome Sequence of n-Alkane-Degrading Hydrocarboniphaga effusa Strain AP103T (ATCC BAA-332T).</title>
        <authorList>
            <person name="Chang H.K."/>
            <person name="Zylstra G.J."/>
            <person name="Chae J.C."/>
        </authorList>
    </citation>
    <scope>NUCLEOTIDE SEQUENCE [LARGE SCALE GENOMIC DNA]</scope>
    <source>
        <strain evidence="2 3">AP103</strain>
    </source>
</reference>
<dbReference type="EMBL" id="AKGD01000003">
    <property type="protein sequence ID" value="EIT68564.1"/>
    <property type="molecule type" value="Genomic_DNA"/>
</dbReference>
<keyword evidence="3" id="KW-1185">Reference proteome</keyword>
<dbReference type="Proteomes" id="UP000003704">
    <property type="component" value="Unassembled WGS sequence"/>
</dbReference>
<evidence type="ECO:0000256" key="1">
    <source>
        <dbReference type="SAM" id="SignalP"/>
    </source>
</evidence>
<name>I7Z9Q9_9GAMM</name>
<dbReference type="AlphaFoldDB" id="I7Z9Q9"/>
<accession>I7Z9Q9</accession>
<protein>
    <recommendedName>
        <fullName evidence="4">Lipoprotein</fullName>
    </recommendedName>
</protein>
<evidence type="ECO:0000313" key="2">
    <source>
        <dbReference type="EMBL" id="EIT68564.1"/>
    </source>
</evidence>
<feature type="signal peptide" evidence="1">
    <location>
        <begin position="1"/>
        <end position="27"/>
    </location>
</feature>
<comment type="caution">
    <text evidence="2">The sequence shown here is derived from an EMBL/GenBank/DDBJ whole genome shotgun (WGS) entry which is preliminary data.</text>
</comment>
<dbReference type="RefSeq" id="WP_007186694.1">
    <property type="nucleotide sequence ID" value="NZ_AKGD01000003.1"/>
</dbReference>
<evidence type="ECO:0008006" key="4">
    <source>
        <dbReference type="Google" id="ProtNLM"/>
    </source>
</evidence>
<feature type="chain" id="PRO_5003712530" description="Lipoprotein" evidence="1">
    <location>
        <begin position="28"/>
        <end position="76"/>
    </location>
</feature>
<keyword evidence="1" id="KW-0732">Signal</keyword>
<gene>
    <name evidence="2" type="ORF">WQQ_37590</name>
</gene>
<sequence length="76" mass="8006">MTRTQFGAFRFKLASGLLAALQLSACASTGHPSSALPYEAAAEPTTRQTVCRIWGNADDASYCAPAAIGTEVSRRN</sequence>
<proteinExistence type="predicted"/>
<evidence type="ECO:0000313" key="3">
    <source>
        <dbReference type="Proteomes" id="UP000003704"/>
    </source>
</evidence>
<organism evidence="2 3">
    <name type="scientific">Hydrocarboniphaga effusa AP103</name>
    <dbReference type="NCBI Taxonomy" id="1172194"/>
    <lineage>
        <taxon>Bacteria</taxon>
        <taxon>Pseudomonadati</taxon>
        <taxon>Pseudomonadota</taxon>
        <taxon>Gammaproteobacteria</taxon>
        <taxon>Nevskiales</taxon>
        <taxon>Nevskiaceae</taxon>
        <taxon>Hydrocarboniphaga</taxon>
    </lineage>
</organism>